<dbReference type="RefSeq" id="WP_008983270.1">
    <property type="nucleotide sequence ID" value="NZ_AKKU01000001.1"/>
</dbReference>
<comment type="caution">
    <text evidence="1">The sequence shown here is derived from an EMBL/GenBank/DDBJ whole genome shotgun (WGS) entry which is preliminary data.</text>
</comment>
<dbReference type="InterPro" id="IPR009813">
    <property type="entry name" value="Uncharacterised_YebG"/>
</dbReference>
<name>I9P643_9ALTE</name>
<dbReference type="EMBL" id="AKKU01000001">
    <property type="protein sequence ID" value="EIW90507.1"/>
    <property type="molecule type" value="Genomic_DNA"/>
</dbReference>
<organism evidence="1 2">
    <name type="scientific">Alishewanella agri BL06</name>
    <dbReference type="NCBI Taxonomy" id="1195246"/>
    <lineage>
        <taxon>Bacteria</taxon>
        <taxon>Pseudomonadati</taxon>
        <taxon>Pseudomonadota</taxon>
        <taxon>Gammaproteobacteria</taxon>
        <taxon>Alteromonadales</taxon>
        <taxon>Alteromonadaceae</taxon>
        <taxon>Alishewanella</taxon>
    </lineage>
</organism>
<protein>
    <submittedName>
        <fullName evidence="1">DNA damage-inducible protein in SOS regulon dependent on cyclic AMP and H-NS</fullName>
    </submittedName>
</protein>
<reference evidence="1 2" key="1">
    <citation type="journal article" date="2012" name="J. Bacteriol.">
        <title>Genome Sequence of Pectin-Degrading Alishewanella agri, Isolated from Landfill Soil.</title>
        <authorList>
            <person name="Kim J."/>
            <person name="Jung J."/>
            <person name="Sung J.S."/>
            <person name="Chun J."/>
            <person name="Park W."/>
        </authorList>
    </citation>
    <scope>NUCLEOTIDE SEQUENCE [LARGE SCALE GENOMIC DNA]</scope>
    <source>
        <strain evidence="1 2">BL06</strain>
    </source>
</reference>
<accession>I9P643</accession>
<dbReference type="Pfam" id="PF07130">
    <property type="entry name" value="YebG"/>
    <property type="match status" value="1"/>
</dbReference>
<dbReference type="InterPro" id="IPR038627">
    <property type="entry name" value="YebG-like_sf"/>
</dbReference>
<keyword evidence="2" id="KW-1185">Reference proteome</keyword>
<dbReference type="AlphaFoldDB" id="I9P643"/>
<dbReference type="PATRIC" id="fig|1195246.3.peg.311"/>
<evidence type="ECO:0000313" key="2">
    <source>
        <dbReference type="Proteomes" id="UP000035062"/>
    </source>
</evidence>
<sequence length="108" mass="11520">MAVITKYVVERSGVEKMTFTSKAEADAYDKMLDTADALQVLLSHANILTEENQAEALALYLAQQKDELLVALGVKKAAKVVDKSTSEAAEPAAAKAKKLQAVVAEQVA</sequence>
<dbReference type="eggNOG" id="COG3141">
    <property type="taxonomic scope" value="Bacteria"/>
</dbReference>
<dbReference type="Gene3D" id="1.10.10.710">
    <property type="entry name" value="PSPTO_1197 like"/>
    <property type="match status" value="1"/>
</dbReference>
<gene>
    <name evidence="1" type="ORF">AGRI_01515</name>
</gene>
<dbReference type="STRING" id="1195246.AGRI_01515"/>
<proteinExistence type="predicted"/>
<evidence type="ECO:0000313" key="1">
    <source>
        <dbReference type="EMBL" id="EIW90507.1"/>
    </source>
</evidence>
<dbReference type="Proteomes" id="UP000035062">
    <property type="component" value="Unassembled WGS sequence"/>
</dbReference>